<dbReference type="PANTHER" id="PTHR42760">
    <property type="entry name" value="SHORT-CHAIN DEHYDROGENASES/REDUCTASES FAMILY MEMBER"/>
    <property type="match status" value="1"/>
</dbReference>
<accession>A0A6J7RYP7</accession>
<dbReference type="InterPro" id="IPR036291">
    <property type="entry name" value="NAD(P)-bd_dom_sf"/>
</dbReference>
<dbReference type="NCBIfam" id="NF005559">
    <property type="entry name" value="PRK07231.1"/>
    <property type="match status" value="1"/>
</dbReference>
<reference evidence="4" key="1">
    <citation type="submission" date="2020-05" db="EMBL/GenBank/DDBJ databases">
        <authorList>
            <person name="Chiriac C."/>
            <person name="Salcher M."/>
            <person name="Ghai R."/>
            <person name="Kavagutti S V."/>
        </authorList>
    </citation>
    <scope>NUCLEOTIDE SEQUENCE</scope>
</reference>
<dbReference type="PRINTS" id="PR00080">
    <property type="entry name" value="SDRFAMILY"/>
</dbReference>
<dbReference type="PANTHER" id="PTHR42760:SF115">
    <property type="entry name" value="3-OXOACYL-[ACYL-CARRIER-PROTEIN] REDUCTASE FABG"/>
    <property type="match status" value="1"/>
</dbReference>
<dbReference type="Pfam" id="PF13561">
    <property type="entry name" value="adh_short_C2"/>
    <property type="match status" value="1"/>
</dbReference>
<dbReference type="PRINTS" id="PR00081">
    <property type="entry name" value="GDHRDH"/>
</dbReference>
<name>A0A6J7RYP7_9ZZZZ</name>
<feature type="domain" description="Ketoreductase" evidence="3">
    <location>
        <begin position="11"/>
        <end position="180"/>
    </location>
</feature>
<dbReference type="InterPro" id="IPR002347">
    <property type="entry name" value="SDR_fam"/>
</dbReference>
<dbReference type="SMART" id="SM00822">
    <property type="entry name" value="PKS_KR"/>
    <property type="match status" value="1"/>
</dbReference>
<sequence length="260" mass="27662">MKRSIFSLENRVAIITGAVGDLGFAVSKAYLEAGATVVLVGRDQDGLDCAIQKLGESSDRVIAHVVDVTDAEQVNAMVDGVIQRLGQIDILVTAAGIQHRSPALTFKHDAWNEVLQVNLNGTFYCAQAVAKYMVPRNSGRVIMITSLTAEIGIPDIAAYAASRGGIKQLCKTMAVEWAEYGITVNCIGPGRFRTKMTEDLFSDASKSTRFLDVIPMRRAGVPDDLAGISVFLASDASSYITGQSIYVDGGWLAGGGNVLG</sequence>
<comment type="similarity">
    <text evidence="1">Belongs to the short-chain dehydrogenases/reductases (SDR) family.</text>
</comment>
<gene>
    <name evidence="4" type="ORF">UFOPK4112_01980</name>
</gene>
<evidence type="ECO:0000256" key="2">
    <source>
        <dbReference type="ARBA" id="ARBA00023002"/>
    </source>
</evidence>
<keyword evidence="2" id="KW-0560">Oxidoreductase</keyword>
<dbReference type="FunFam" id="3.40.50.720:FF:000084">
    <property type="entry name" value="Short-chain dehydrogenase reductase"/>
    <property type="match status" value="1"/>
</dbReference>
<evidence type="ECO:0000256" key="1">
    <source>
        <dbReference type="ARBA" id="ARBA00006484"/>
    </source>
</evidence>
<evidence type="ECO:0000259" key="3">
    <source>
        <dbReference type="SMART" id="SM00822"/>
    </source>
</evidence>
<protein>
    <submittedName>
        <fullName evidence="4">Unannotated protein</fullName>
    </submittedName>
</protein>
<dbReference type="AlphaFoldDB" id="A0A6J7RYP7"/>
<dbReference type="Gene3D" id="3.40.50.720">
    <property type="entry name" value="NAD(P)-binding Rossmann-like Domain"/>
    <property type="match status" value="1"/>
</dbReference>
<evidence type="ECO:0000313" key="4">
    <source>
        <dbReference type="EMBL" id="CAB5034023.1"/>
    </source>
</evidence>
<dbReference type="GO" id="GO:0016616">
    <property type="term" value="F:oxidoreductase activity, acting on the CH-OH group of donors, NAD or NADP as acceptor"/>
    <property type="evidence" value="ECO:0007669"/>
    <property type="project" value="TreeGrafter"/>
</dbReference>
<dbReference type="SUPFAM" id="SSF51735">
    <property type="entry name" value="NAD(P)-binding Rossmann-fold domains"/>
    <property type="match status" value="1"/>
</dbReference>
<dbReference type="EMBL" id="CAFBPM010000052">
    <property type="protein sequence ID" value="CAB5034023.1"/>
    <property type="molecule type" value="Genomic_DNA"/>
</dbReference>
<dbReference type="InterPro" id="IPR057326">
    <property type="entry name" value="KR_dom"/>
</dbReference>
<organism evidence="4">
    <name type="scientific">freshwater metagenome</name>
    <dbReference type="NCBI Taxonomy" id="449393"/>
    <lineage>
        <taxon>unclassified sequences</taxon>
        <taxon>metagenomes</taxon>
        <taxon>ecological metagenomes</taxon>
    </lineage>
</organism>
<proteinExistence type="inferred from homology"/>